<dbReference type="Proteomes" id="UP001229421">
    <property type="component" value="Unassembled WGS sequence"/>
</dbReference>
<dbReference type="PANTHER" id="PTHR35727:SF2">
    <property type="entry name" value="S-ADENOSYL-L-METHIONINE DECARBOXYLASE LEADER PEPTIDE"/>
    <property type="match status" value="1"/>
</dbReference>
<dbReference type="EMBL" id="JAUHHV010000007">
    <property type="protein sequence ID" value="KAK1419808.1"/>
    <property type="molecule type" value="Genomic_DNA"/>
</dbReference>
<dbReference type="AlphaFoldDB" id="A0AAD8NSW9"/>
<protein>
    <submittedName>
        <fullName evidence="1">Uncharacterized protein</fullName>
    </submittedName>
</protein>
<accession>A0AAD8NSW9</accession>
<dbReference type="Pfam" id="PF08132">
    <property type="entry name" value="AdoMetDC_leader"/>
    <property type="match status" value="1"/>
</dbReference>
<comment type="caution">
    <text evidence="1">The sequence shown here is derived from an EMBL/GenBank/DDBJ whole genome shotgun (WGS) entry which is preliminary data.</text>
</comment>
<dbReference type="PANTHER" id="PTHR35727">
    <property type="entry name" value="BNAA05G33520D PROTEIN"/>
    <property type="match status" value="1"/>
</dbReference>
<keyword evidence="2" id="KW-1185">Reference proteome</keyword>
<evidence type="ECO:0000313" key="2">
    <source>
        <dbReference type="Proteomes" id="UP001229421"/>
    </source>
</evidence>
<proteinExistence type="predicted"/>
<sequence length="117" mass="13236">MAIDRAYSSDLLHLDHRRKINRGLIFSFEGRRNKILNSLTKDVIVRSLALLLLLFSCFVHSNEQLNVLMETKAGKKSSSSKSFYEAPLGYSIEDVRPNGGIKKFRSAAYSNCVRKPS</sequence>
<dbReference type="InterPro" id="IPR012511">
    <property type="entry name" value="AdoMetDC_leader"/>
</dbReference>
<evidence type="ECO:0000313" key="1">
    <source>
        <dbReference type="EMBL" id="KAK1419808.1"/>
    </source>
</evidence>
<organism evidence="1 2">
    <name type="scientific">Tagetes erecta</name>
    <name type="common">African marigold</name>
    <dbReference type="NCBI Taxonomy" id="13708"/>
    <lineage>
        <taxon>Eukaryota</taxon>
        <taxon>Viridiplantae</taxon>
        <taxon>Streptophyta</taxon>
        <taxon>Embryophyta</taxon>
        <taxon>Tracheophyta</taxon>
        <taxon>Spermatophyta</taxon>
        <taxon>Magnoliopsida</taxon>
        <taxon>eudicotyledons</taxon>
        <taxon>Gunneridae</taxon>
        <taxon>Pentapetalae</taxon>
        <taxon>asterids</taxon>
        <taxon>campanulids</taxon>
        <taxon>Asterales</taxon>
        <taxon>Asteraceae</taxon>
        <taxon>Asteroideae</taxon>
        <taxon>Heliantheae alliance</taxon>
        <taxon>Tageteae</taxon>
        <taxon>Tagetes</taxon>
    </lineage>
</organism>
<gene>
    <name evidence="1" type="ORF">QVD17_29166</name>
</gene>
<name>A0AAD8NSW9_TARER</name>
<reference evidence="1" key="1">
    <citation type="journal article" date="2023" name="bioRxiv">
        <title>Improved chromosome-level genome assembly for marigold (Tagetes erecta).</title>
        <authorList>
            <person name="Jiang F."/>
            <person name="Yuan L."/>
            <person name="Wang S."/>
            <person name="Wang H."/>
            <person name="Xu D."/>
            <person name="Wang A."/>
            <person name="Fan W."/>
        </authorList>
    </citation>
    <scope>NUCLEOTIDE SEQUENCE</scope>
    <source>
        <strain evidence="1">WSJ</strain>
        <tissue evidence="1">Leaf</tissue>
    </source>
</reference>